<dbReference type="VEuPathDB" id="FungiDB:EYZ11_006522"/>
<evidence type="ECO:0000313" key="3">
    <source>
        <dbReference type="EMBL" id="THC94013.1"/>
    </source>
</evidence>
<protein>
    <recommendedName>
        <fullName evidence="2">Endonuclease/exonuclease/phosphatase domain-containing protein</fullName>
    </recommendedName>
</protein>
<dbReference type="GO" id="GO:0003824">
    <property type="term" value="F:catalytic activity"/>
    <property type="evidence" value="ECO:0007669"/>
    <property type="project" value="InterPro"/>
</dbReference>
<accession>A0A4S3JFB8</accession>
<dbReference type="SUPFAM" id="SSF56219">
    <property type="entry name" value="DNase I-like"/>
    <property type="match status" value="1"/>
</dbReference>
<name>A0A4S3JFB8_9EURO</name>
<reference evidence="3 4" key="1">
    <citation type="submission" date="2019-03" db="EMBL/GenBank/DDBJ databases">
        <title>The genome sequence of a newly discovered highly antifungal drug resistant Aspergillus species, Aspergillus tanneri NIH 1004.</title>
        <authorList>
            <person name="Mounaud S."/>
            <person name="Singh I."/>
            <person name="Joardar V."/>
            <person name="Pakala S."/>
            <person name="Pakala S."/>
            <person name="Venepally P."/>
            <person name="Hoover J."/>
            <person name="Nierman W."/>
            <person name="Chung J."/>
            <person name="Losada L."/>
        </authorList>
    </citation>
    <scope>NUCLEOTIDE SEQUENCE [LARGE SCALE GENOMIC DNA]</scope>
    <source>
        <strain evidence="3 4">NIH1004</strain>
    </source>
</reference>
<dbReference type="InterPro" id="IPR036691">
    <property type="entry name" value="Endo/exonu/phosph_ase_sf"/>
</dbReference>
<dbReference type="Pfam" id="PF14529">
    <property type="entry name" value="Exo_endo_phos_2"/>
    <property type="match status" value="1"/>
</dbReference>
<organism evidence="3 4">
    <name type="scientific">Aspergillus tanneri</name>
    <dbReference type="NCBI Taxonomy" id="1220188"/>
    <lineage>
        <taxon>Eukaryota</taxon>
        <taxon>Fungi</taxon>
        <taxon>Dikarya</taxon>
        <taxon>Ascomycota</taxon>
        <taxon>Pezizomycotina</taxon>
        <taxon>Eurotiomycetes</taxon>
        <taxon>Eurotiomycetidae</taxon>
        <taxon>Eurotiales</taxon>
        <taxon>Aspergillaceae</taxon>
        <taxon>Aspergillus</taxon>
        <taxon>Aspergillus subgen. Circumdati</taxon>
    </lineage>
</organism>
<feature type="region of interest" description="Disordered" evidence="1">
    <location>
        <begin position="73"/>
        <end position="95"/>
    </location>
</feature>
<dbReference type="STRING" id="1220188.A0A4S3JFB8"/>
<gene>
    <name evidence="3" type="ORF">EYZ11_006522</name>
</gene>
<dbReference type="Proteomes" id="UP000308092">
    <property type="component" value="Unassembled WGS sequence"/>
</dbReference>
<sequence length="177" mass="20045">MTQQKAQLKVLQANCGKRVAVMQHLFGEKEVQNTADIIAVQELHTNNTKTPPPRVAFFIKLADKLVHVYNVYNPGPQSRGDENGEENSLTEDINHPGLSRTLDCLRAEIHAREEDEHLILGDFNLHHPMWAATGYNHQDPEAEQLIDLVTDHQLELLLPEDTVTYEQGDHQTTIDLV</sequence>
<dbReference type="InterPro" id="IPR005135">
    <property type="entry name" value="Endo/exonuclease/phosphatase"/>
</dbReference>
<dbReference type="AlphaFoldDB" id="A0A4S3JFB8"/>
<keyword evidence="4" id="KW-1185">Reference proteome</keyword>
<comment type="caution">
    <text evidence="3">The sequence shown here is derived from an EMBL/GenBank/DDBJ whole genome shotgun (WGS) entry which is preliminary data.</text>
</comment>
<evidence type="ECO:0000256" key="1">
    <source>
        <dbReference type="SAM" id="MobiDB-lite"/>
    </source>
</evidence>
<dbReference type="Gene3D" id="3.60.10.10">
    <property type="entry name" value="Endonuclease/exonuclease/phosphatase"/>
    <property type="match status" value="1"/>
</dbReference>
<evidence type="ECO:0000259" key="2">
    <source>
        <dbReference type="Pfam" id="PF14529"/>
    </source>
</evidence>
<evidence type="ECO:0000313" key="4">
    <source>
        <dbReference type="Proteomes" id="UP000308092"/>
    </source>
</evidence>
<feature type="domain" description="Endonuclease/exonuclease/phosphatase" evidence="2">
    <location>
        <begin position="67"/>
        <end position="177"/>
    </location>
</feature>
<dbReference type="EMBL" id="SOSA01000231">
    <property type="protein sequence ID" value="THC94013.1"/>
    <property type="molecule type" value="Genomic_DNA"/>
</dbReference>
<proteinExistence type="predicted"/>